<dbReference type="PROSITE" id="PS51257">
    <property type="entry name" value="PROKAR_LIPOPROTEIN"/>
    <property type="match status" value="1"/>
</dbReference>
<dbReference type="STRING" id="1429043.X474_14200"/>
<name>A0A0D2J5L8_9BACT</name>
<evidence type="ECO:0000313" key="3">
    <source>
        <dbReference type="Proteomes" id="UP000032233"/>
    </source>
</evidence>
<sequence>MKGLGFLRYAAITGVLAGLVFACACQAPKKAADVAPVFNPTRVLVLPFLKVEPDTAENGVVRSPLTGATFFVRDGISGLGGLSSLDRSLEKNLADWATFEYVPESLAGKVFNAIQRRDMSLSLMEAIKKTGEAFKTDAALVGHLYRFSPRVGGELSAEKPASVAFDLTLVRIKDGQIIWKNSFDETQKSLTENIFNLGEYLDRGIRWYTAEELAGYGMDTLLTRFPWRKQPIKTEKNPE</sequence>
<feature type="signal peptide" evidence="1">
    <location>
        <begin position="1"/>
        <end position="31"/>
    </location>
</feature>
<dbReference type="AlphaFoldDB" id="A0A0D2J5L8"/>
<comment type="caution">
    <text evidence="2">The sequence shown here is derived from an EMBL/GenBank/DDBJ whole genome shotgun (WGS) entry which is preliminary data.</text>
</comment>
<evidence type="ECO:0008006" key="4">
    <source>
        <dbReference type="Google" id="ProtNLM"/>
    </source>
</evidence>
<dbReference type="RefSeq" id="WP_052515166.1">
    <property type="nucleotide sequence ID" value="NZ_AZAC01000016.1"/>
</dbReference>
<feature type="chain" id="PRO_5002255811" description="Lipoprotein" evidence="1">
    <location>
        <begin position="32"/>
        <end position="239"/>
    </location>
</feature>
<dbReference type="EMBL" id="AZAC01000016">
    <property type="protein sequence ID" value="KIX13414.1"/>
    <property type="molecule type" value="Genomic_DNA"/>
</dbReference>
<gene>
    <name evidence="2" type="ORF">X474_14200</name>
</gene>
<keyword evidence="3" id="KW-1185">Reference proteome</keyword>
<dbReference type="InParanoid" id="A0A0D2J5L8"/>
<evidence type="ECO:0000256" key="1">
    <source>
        <dbReference type="SAM" id="SignalP"/>
    </source>
</evidence>
<proteinExistence type="predicted"/>
<evidence type="ECO:0000313" key="2">
    <source>
        <dbReference type="EMBL" id="KIX13414.1"/>
    </source>
</evidence>
<organism evidence="2 3">
    <name type="scientific">Dethiosulfatarculus sandiegensis</name>
    <dbReference type="NCBI Taxonomy" id="1429043"/>
    <lineage>
        <taxon>Bacteria</taxon>
        <taxon>Pseudomonadati</taxon>
        <taxon>Thermodesulfobacteriota</taxon>
        <taxon>Desulfarculia</taxon>
        <taxon>Desulfarculales</taxon>
        <taxon>Desulfarculaceae</taxon>
        <taxon>Dethiosulfatarculus</taxon>
    </lineage>
</organism>
<protein>
    <recommendedName>
        <fullName evidence="4">Lipoprotein</fullName>
    </recommendedName>
</protein>
<dbReference type="Gene3D" id="3.40.50.10610">
    <property type="entry name" value="ABC-type transport auxiliary lipoprotein component"/>
    <property type="match status" value="1"/>
</dbReference>
<accession>A0A0D2J5L8</accession>
<keyword evidence="1" id="KW-0732">Signal</keyword>
<reference evidence="2 3" key="1">
    <citation type="submission" date="2013-11" db="EMBL/GenBank/DDBJ databases">
        <title>Metagenomic analysis of a methanogenic consortium involved in long chain n-alkane degradation.</title>
        <authorList>
            <person name="Davidova I.A."/>
            <person name="Callaghan A.V."/>
            <person name="Wawrik B."/>
            <person name="Pruitt S."/>
            <person name="Marks C."/>
            <person name="Duncan K.E."/>
            <person name="Suflita J.M."/>
        </authorList>
    </citation>
    <scope>NUCLEOTIDE SEQUENCE [LARGE SCALE GENOMIC DNA]</scope>
    <source>
        <strain evidence="2 3">SPR</strain>
    </source>
</reference>
<dbReference type="OrthoDB" id="5449868at2"/>
<dbReference type="Proteomes" id="UP000032233">
    <property type="component" value="Unassembled WGS sequence"/>
</dbReference>